<organism evidence="1 2">
    <name type="scientific">Thalassobellus suaedae</name>
    <dbReference type="NCBI Taxonomy" id="3074124"/>
    <lineage>
        <taxon>Bacteria</taxon>
        <taxon>Pseudomonadati</taxon>
        <taxon>Bacteroidota</taxon>
        <taxon>Flavobacteriia</taxon>
        <taxon>Flavobacteriales</taxon>
        <taxon>Flavobacteriaceae</taxon>
        <taxon>Thalassobellus</taxon>
    </lineage>
</organism>
<evidence type="ECO:0000313" key="1">
    <source>
        <dbReference type="EMBL" id="WNH13034.1"/>
    </source>
</evidence>
<sequence>MRIQQYCKHCNKELQGRTDKKYCNLHCKSAFQYQQAQEQPERFYNRVDNQLRLNRKLLKEFNKGGKVTVRAEVLKELGFNSNFFTHYWKNTKGDVYLFVYEYGFIKRTENNSEKYVLIQWQDYMEK</sequence>
<name>A0ABY9Y5G1_9FLAO</name>
<dbReference type="RefSeq" id="WP_415863013.1">
    <property type="nucleotide sequence ID" value="NZ_CP134536.1"/>
</dbReference>
<accession>A0ABY9Y5G1</accession>
<evidence type="ECO:0000313" key="2">
    <source>
        <dbReference type="Proteomes" id="UP001303407"/>
    </source>
</evidence>
<gene>
    <name evidence="1" type="ORF">RHP49_02000</name>
</gene>
<proteinExistence type="predicted"/>
<protein>
    <submittedName>
        <fullName evidence="1">Uncharacterized protein</fullName>
    </submittedName>
</protein>
<dbReference type="EMBL" id="CP134536">
    <property type="protein sequence ID" value="WNH13034.1"/>
    <property type="molecule type" value="Genomic_DNA"/>
</dbReference>
<reference evidence="1 2" key="1">
    <citation type="submission" date="2023-09" db="EMBL/GenBank/DDBJ databases">
        <title>Thalassobella suaedae gen. nov., sp. nov., a marine bacterium of the family Flavobacteriaceae isolated from a halophyte Suaeda japonica.</title>
        <authorList>
            <person name="Lee S.Y."/>
            <person name="Hwang C.Y."/>
        </authorList>
    </citation>
    <scope>NUCLEOTIDE SEQUENCE [LARGE SCALE GENOMIC DNA]</scope>
    <source>
        <strain evidence="1 2">HL-DH10</strain>
    </source>
</reference>
<dbReference type="Proteomes" id="UP001303407">
    <property type="component" value="Chromosome"/>
</dbReference>
<keyword evidence="2" id="KW-1185">Reference proteome</keyword>